<dbReference type="InterPro" id="IPR036864">
    <property type="entry name" value="Zn2-C6_fun-type_DNA-bd_sf"/>
</dbReference>
<keyword evidence="3" id="KW-0238">DNA-binding</keyword>
<dbReference type="OrthoDB" id="2328572at2759"/>
<feature type="domain" description="Zn(2)-C6 fungal-type" evidence="7">
    <location>
        <begin position="41"/>
        <end position="71"/>
    </location>
</feature>
<dbReference type="AlphaFoldDB" id="A0A9P4KEA8"/>
<dbReference type="PANTHER" id="PTHR31069:SF32">
    <property type="entry name" value="ARGININE METABOLISM REGULATION PROTEIN II"/>
    <property type="match status" value="1"/>
</dbReference>
<dbReference type="InterPro" id="IPR013700">
    <property type="entry name" value="AflR"/>
</dbReference>
<gene>
    <name evidence="8" type="ORF">CC78DRAFT_531528</name>
</gene>
<dbReference type="InterPro" id="IPR050675">
    <property type="entry name" value="OAF3"/>
</dbReference>
<comment type="caution">
    <text evidence="8">The sequence shown here is derived from an EMBL/GenBank/DDBJ whole genome shotgun (WGS) entry which is preliminary data.</text>
</comment>
<evidence type="ECO:0000256" key="4">
    <source>
        <dbReference type="ARBA" id="ARBA00023163"/>
    </source>
</evidence>
<dbReference type="Proteomes" id="UP000800093">
    <property type="component" value="Unassembled WGS sequence"/>
</dbReference>
<feature type="region of interest" description="Disordered" evidence="6">
    <location>
        <begin position="76"/>
        <end position="100"/>
    </location>
</feature>
<evidence type="ECO:0000256" key="2">
    <source>
        <dbReference type="ARBA" id="ARBA00023015"/>
    </source>
</evidence>
<dbReference type="Gene3D" id="4.10.240.10">
    <property type="entry name" value="Zn(2)-C6 fungal-type DNA-binding domain"/>
    <property type="match status" value="1"/>
</dbReference>
<keyword evidence="9" id="KW-1185">Reference proteome</keyword>
<reference evidence="9" key="1">
    <citation type="journal article" date="2020" name="Stud. Mycol.">
        <title>101 Dothideomycetes genomes: A test case for predicting lifestyles and emergence of pathogens.</title>
        <authorList>
            <person name="Haridas S."/>
            <person name="Albert R."/>
            <person name="Binder M."/>
            <person name="Bloem J."/>
            <person name="LaButti K."/>
            <person name="Salamov A."/>
            <person name="Andreopoulos B."/>
            <person name="Baker S."/>
            <person name="Barry K."/>
            <person name="Bills G."/>
            <person name="Bluhm B."/>
            <person name="Cannon C."/>
            <person name="Castanera R."/>
            <person name="Culley D."/>
            <person name="Daum C."/>
            <person name="Ezra D."/>
            <person name="Gonzalez J."/>
            <person name="Henrissat B."/>
            <person name="Kuo A."/>
            <person name="Liang C."/>
            <person name="Lipzen A."/>
            <person name="Lutzoni F."/>
            <person name="Magnuson J."/>
            <person name="Mondo S."/>
            <person name="Nolan M."/>
            <person name="Ohm R."/>
            <person name="Pangilinan J."/>
            <person name="Park H.-J."/>
            <person name="Ramirez L."/>
            <person name="Alfaro M."/>
            <person name="Sun H."/>
            <person name="Tritt A."/>
            <person name="Yoshinaga Y."/>
            <person name="Zwiers L.-H."/>
            <person name="Turgeon B."/>
            <person name="Goodwin S."/>
            <person name="Spatafora J."/>
            <person name="Crous P."/>
            <person name="Grigoriev I."/>
        </authorList>
    </citation>
    <scope>NUCLEOTIDE SEQUENCE [LARGE SCALE GENOMIC DNA]</scope>
    <source>
        <strain evidence="9">CBS 304.66</strain>
    </source>
</reference>
<dbReference type="CDD" id="cd00067">
    <property type="entry name" value="GAL4"/>
    <property type="match status" value="1"/>
</dbReference>
<dbReference type="GO" id="GO:0008270">
    <property type="term" value="F:zinc ion binding"/>
    <property type="evidence" value="ECO:0007669"/>
    <property type="project" value="InterPro"/>
</dbReference>
<dbReference type="GO" id="GO:0003677">
    <property type="term" value="F:DNA binding"/>
    <property type="evidence" value="ECO:0007669"/>
    <property type="project" value="UniProtKB-KW"/>
</dbReference>
<dbReference type="SUPFAM" id="SSF57701">
    <property type="entry name" value="Zn2/Cys6 DNA-binding domain"/>
    <property type="match status" value="1"/>
</dbReference>
<proteinExistence type="predicted"/>
<keyword evidence="2" id="KW-0805">Transcription regulation</keyword>
<dbReference type="Pfam" id="PF08493">
    <property type="entry name" value="AflR"/>
    <property type="match status" value="1"/>
</dbReference>
<dbReference type="EMBL" id="ML986597">
    <property type="protein sequence ID" value="KAF2266556.1"/>
    <property type="molecule type" value="Genomic_DNA"/>
</dbReference>
<keyword evidence="1" id="KW-0479">Metal-binding</keyword>
<evidence type="ECO:0000256" key="1">
    <source>
        <dbReference type="ARBA" id="ARBA00022723"/>
    </source>
</evidence>
<dbReference type="GO" id="GO:0000981">
    <property type="term" value="F:DNA-binding transcription factor activity, RNA polymerase II-specific"/>
    <property type="evidence" value="ECO:0007669"/>
    <property type="project" value="InterPro"/>
</dbReference>
<evidence type="ECO:0000259" key="7">
    <source>
        <dbReference type="PROSITE" id="PS50048"/>
    </source>
</evidence>
<dbReference type="Pfam" id="PF00172">
    <property type="entry name" value="Zn_clus"/>
    <property type="match status" value="1"/>
</dbReference>
<dbReference type="InterPro" id="IPR001138">
    <property type="entry name" value="Zn2Cys6_DnaBD"/>
</dbReference>
<dbReference type="PRINTS" id="PR00755">
    <property type="entry name" value="AFLATOXINBRP"/>
</dbReference>
<evidence type="ECO:0000256" key="3">
    <source>
        <dbReference type="ARBA" id="ARBA00023125"/>
    </source>
</evidence>
<dbReference type="GO" id="GO:0005634">
    <property type="term" value="C:nucleus"/>
    <property type="evidence" value="ECO:0007669"/>
    <property type="project" value="InterPro"/>
</dbReference>
<evidence type="ECO:0000256" key="5">
    <source>
        <dbReference type="ARBA" id="ARBA00023242"/>
    </source>
</evidence>
<name>A0A9P4KEA8_9PLEO</name>
<accession>A0A9P4KEA8</accession>
<dbReference type="SMART" id="SM00066">
    <property type="entry name" value="GAL4"/>
    <property type="match status" value="1"/>
</dbReference>
<dbReference type="PANTHER" id="PTHR31069">
    <property type="entry name" value="OLEATE-ACTIVATED TRANSCRIPTION FACTOR 1-RELATED"/>
    <property type="match status" value="1"/>
</dbReference>
<evidence type="ECO:0000256" key="6">
    <source>
        <dbReference type="SAM" id="MobiDB-lite"/>
    </source>
</evidence>
<sequence>MTCSFLRQQPIIQHHVHIPERMKLLGDMSDAMPRTLKLRSSCDRCGAAKLKCDRARPECGRCRSLGQICVYGFSRKSGKPRRAKPAETQARSADASHVSQTDVLQGDLEMDMLRDANGGVDDSNSSVLASIDAPEIYGSLLEPSLAALMSLDFDGPAFSQYPGDCSLLETAGHPTQTTVESPTQQSEKNTYINNASMGTNKGHDCPREAYDVLGSLSFLNLNQMALAPTSSMPVPLDHALRVNREAGERLGRLLTCSCARSPHLALLYASIFSRIMIWYQQAVGCNQSASWSPATAVLETALRSASTSTSTSGSGSPWLSVAVSSGSTGTPTLTQATGLAVAAPTQMAIGSFNIDDPRMQTVLRKQLVLSEMKRASYLIDLFASQSADSKACADENALIGVDALYRSLTSWLRDEHSRIVGIMRSKLREFSDTIE</sequence>
<keyword evidence="4" id="KW-0804">Transcription</keyword>
<protein>
    <recommendedName>
        <fullName evidence="7">Zn(2)-C6 fungal-type domain-containing protein</fullName>
    </recommendedName>
</protein>
<dbReference type="PROSITE" id="PS50048">
    <property type="entry name" value="ZN2_CY6_FUNGAL_2"/>
    <property type="match status" value="1"/>
</dbReference>
<keyword evidence="5" id="KW-0539">Nucleus</keyword>
<dbReference type="GO" id="GO:0045122">
    <property type="term" value="P:aflatoxin biosynthetic process"/>
    <property type="evidence" value="ECO:0007669"/>
    <property type="project" value="InterPro"/>
</dbReference>
<evidence type="ECO:0000313" key="8">
    <source>
        <dbReference type="EMBL" id="KAF2266556.1"/>
    </source>
</evidence>
<evidence type="ECO:0000313" key="9">
    <source>
        <dbReference type="Proteomes" id="UP000800093"/>
    </source>
</evidence>
<organism evidence="8 9">
    <name type="scientific">Lojkania enalia</name>
    <dbReference type="NCBI Taxonomy" id="147567"/>
    <lineage>
        <taxon>Eukaryota</taxon>
        <taxon>Fungi</taxon>
        <taxon>Dikarya</taxon>
        <taxon>Ascomycota</taxon>
        <taxon>Pezizomycotina</taxon>
        <taxon>Dothideomycetes</taxon>
        <taxon>Pleosporomycetidae</taxon>
        <taxon>Pleosporales</taxon>
        <taxon>Pleosporales incertae sedis</taxon>
        <taxon>Lojkania</taxon>
    </lineage>
</organism>